<keyword evidence="1" id="KW-0732">Signal</keyword>
<evidence type="ECO:0008006" key="4">
    <source>
        <dbReference type="Google" id="ProtNLM"/>
    </source>
</evidence>
<dbReference type="OMA" id="WEDEVDI"/>
<dbReference type="RefSeq" id="XP_008087208.1">
    <property type="nucleotide sequence ID" value="XM_008089017.1"/>
</dbReference>
<feature type="signal peptide" evidence="1">
    <location>
        <begin position="1"/>
        <end position="18"/>
    </location>
</feature>
<dbReference type="eggNOG" id="ENOG502TG6E">
    <property type="taxonomic scope" value="Eukaryota"/>
</dbReference>
<proteinExistence type="predicted"/>
<evidence type="ECO:0000256" key="1">
    <source>
        <dbReference type="SAM" id="SignalP"/>
    </source>
</evidence>
<gene>
    <name evidence="2" type="ORF">GLAREA_01801</name>
</gene>
<keyword evidence="3" id="KW-1185">Reference proteome</keyword>
<sequence>MGSSRVLAALITVALTIAATTRDSKSFEDHIGTSATIDHKNFLISEVSASSQAVPRSTKVKRTFKFKFFDHNSETYTHCAQTWEDEVDIASGVLIANPPSSYILCPNSAGTAVDNSFRMRFSASYTTFGNFTLNLAHSVRDDINFTPPYDILTYFAIDCNLALDCVLPTHENTSTDCHLAGNATSVVATVNGISA</sequence>
<name>S3CL04_GLAL2</name>
<protein>
    <recommendedName>
        <fullName evidence="4">AA1-like domain-containing protein</fullName>
    </recommendedName>
</protein>
<dbReference type="EMBL" id="KE145371">
    <property type="protein sequence ID" value="EPE25889.1"/>
    <property type="molecule type" value="Genomic_DNA"/>
</dbReference>
<accession>S3CL04</accession>
<dbReference type="OrthoDB" id="5395704at2759"/>
<feature type="chain" id="PRO_5004507549" description="AA1-like domain-containing protein" evidence="1">
    <location>
        <begin position="19"/>
        <end position="195"/>
    </location>
</feature>
<evidence type="ECO:0000313" key="2">
    <source>
        <dbReference type="EMBL" id="EPE25889.1"/>
    </source>
</evidence>
<dbReference type="AlphaFoldDB" id="S3CL04"/>
<dbReference type="HOGENOM" id="CLU_1396452_0_0_1"/>
<dbReference type="GeneID" id="19460859"/>
<dbReference type="KEGG" id="glz:GLAREA_01801"/>
<dbReference type="Proteomes" id="UP000016922">
    <property type="component" value="Unassembled WGS sequence"/>
</dbReference>
<evidence type="ECO:0000313" key="3">
    <source>
        <dbReference type="Proteomes" id="UP000016922"/>
    </source>
</evidence>
<organism evidence="2 3">
    <name type="scientific">Glarea lozoyensis (strain ATCC 20868 / MF5171)</name>
    <dbReference type="NCBI Taxonomy" id="1116229"/>
    <lineage>
        <taxon>Eukaryota</taxon>
        <taxon>Fungi</taxon>
        <taxon>Dikarya</taxon>
        <taxon>Ascomycota</taxon>
        <taxon>Pezizomycotina</taxon>
        <taxon>Leotiomycetes</taxon>
        <taxon>Helotiales</taxon>
        <taxon>Helotiaceae</taxon>
        <taxon>Glarea</taxon>
    </lineage>
</organism>
<reference evidence="2 3" key="1">
    <citation type="journal article" date="2013" name="BMC Genomics">
        <title>Genomics-driven discovery of the pneumocandin biosynthetic gene cluster in the fungus Glarea lozoyensis.</title>
        <authorList>
            <person name="Chen L."/>
            <person name="Yue Q."/>
            <person name="Zhang X."/>
            <person name="Xiang M."/>
            <person name="Wang C."/>
            <person name="Li S."/>
            <person name="Che Y."/>
            <person name="Ortiz-Lopez F.J."/>
            <person name="Bills G.F."/>
            <person name="Liu X."/>
            <person name="An Z."/>
        </authorList>
    </citation>
    <scope>NUCLEOTIDE SEQUENCE [LARGE SCALE GENOMIC DNA]</scope>
    <source>
        <strain evidence="3">ATCC 20868 / MF5171</strain>
    </source>
</reference>